<keyword evidence="2" id="KW-1185">Reference proteome</keyword>
<proteinExistence type="predicted"/>
<reference evidence="2" key="1">
    <citation type="journal article" date="2022" name="Mol. Ecol. Resour.">
        <title>The genomes of chicory, endive, great burdock and yacon provide insights into Asteraceae palaeo-polyploidization history and plant inulin production.</title>
        <authorList>
            <person name="Fan W."/>
            <person name="Wang S."/>
            <person name="Wang H."/>
            <person name="Wang A."/>
            <person name="Jiang F."/>
            <person name="Liu H."/>
            <person name="Zhao H."/>
            <person name="Xu D."/>
            <person name="Zhang Y."/>
        </authorList>
    </citation>
    <scope>NUCLEOTIDE SEQUENCE [LARGE SCALE GENOMIC DNA]</scope>
    <source>
        <strain evidence="2">cv. Yunnan</strain>
    </source>
</reference>
<comment type="caution">
    <text evidence="1">The sequence shown here is derived from an EMBL/GenBank/DDBJ whole genome shotgun (WGS) entry which is preliminary data.</text>
</comment>
<dbReference type="Proteomes" id="UP001056120">
    <property type="component" value="Linkage Group LG12"/>
</dbReference>
<reference evidence="1 2" key="2">
    <citation type="journal article" date="2022" name="Mol. Ecol. Resour.">
        <title>The genomes of chicory, endive, great burdock and yacon provide insights into Asteraceae paleo-polyploidization history and plant inulin production.</title>
        <authorList>
            <person name="Fan W."/>
            <person name="Wang S."/>
            <person name="Wang H."/>
            <person name="Wang A."/>
            <person name="Jiang F."/>
            <person name="Liu H."/>
            <person name="Zhao H."/>
            <person name="Xu D."/>
            <person name="Zhang Y."/>
        </authorList>
    </citation>
    <scope>NUCLEOTIDE SEQUENCE [LARGE SCALE GENOMIC DNA]</scope>
    <source>
        <strain evidence="2">cv. Yunnan</strain>
        <tissue evidence="1">Leaves</tissue>
    </source>
</reference>
<sequence>MGLRKDSQFYEDLVMNPCRNLDEVRNKALRFITLEDDKKIQQRMDAPTSYSQPNRRTETAPFKPYRFKPYSKPDNHRVNAVEDDEEEEEYTKILETKPGGPVNSKRIRGKDKSKWCAFHEDFGHVTKDCIALRKEISYLLSKGYLKDFLGKGKKQVRDHDKMPQRAKSPSPDAKVIGFISGGSEICGTSYSAAKRNAKEAKTEKCDRPLRTSSLIEEKIIPFNEEDRDNVDKRLMATKFSKYNCCGLHNFVADQQTAADKLVCCG</sequence>
<organism evidence="1 2">
    <name type="scientific">Smallanthus sonchifolius</name>
    <dbReference type="NCBI Taxonomy" id="185202"/>
    <lineage>
        <taxon>Eukaryota</taxon>
        <taxon>Viridiplantae</taxon>
        <taxon>Streptophyta</taxon>
        <taxon>Embryophyta</taxon>
        <taxon>Tracheophyta</taxon>
        <taxon>Spermatophyta</taxon>
        <taxon>Magnoliopsida</taxon>
        <taxon>eudicotyledons</taxon>
        <taxon>Gunneridae</taxon>
        <taxon>Pentapetalae</taxon>
        <taxon>asterids</taxon>
        <taxon>campanulids</taxon>
        <taxon>Asterales</taxon>
        <taxon>Asteraceae</taxon>
        <taxon>Asteroideae</taxon>
        <taxon>Heliantheae alliance</taxon>
        <taxon>Millerieae</taxon>
        <taxon>Smallanthus</taxon>
    </lineage>
</organism>
<dbReference type="EMBL" id="CM042029">
    <property type="protein sequence ID" value="KAI3796340.1"/>
    <property type="molecule type" value="Genomic_DNA"/>
</dbReference>
<name>A0ACB9HML2_9ASTR</name>
<accession>A0ACB9HML2</accession>
<protein>
    <submittedName>
        <fullName evidence="1">Uncharacterized protein</fullName>
    </submittedName>
</protein>
<evidence type="ECO:0000313" key="1">
    <source>
        <dbReference type="EMBL" id="KAI3796340.1"/>
    </source>
</evidence>
<gene>
    <name evidence="1" type="ORF">L1987_39008</name>
</gene>
<evidence type="ECO:0000313" key="2">
    <source>
        <dbReference type="Proteomes" id="UP001056120"/>
    </source>
</evidence>